<dbReference type="CDD" id="cd06187">
    <property type="entry name" value="O2ase_reductase_like"/>
    <property type="match status" value="1"/>
</dbReference>
<comment type="catalytic activity">
    <reaction evidence="10">
        <text>2 nitric oxide + NADPH + 2 O2 = 2 nitrate + NADP(+) + H(+)</text>
        <dbReference type="Rhea" id="RHEA:19465"/>
        <dbReference type="ChEBI" id="CHEBI:15378"/>
        <dbReference type="ChEBI" id="CHEBI:15379"/>
        <dbReference type="ChEBI" id="CHEBI:16480"/>
        <dbReference type="ChEBI" id="CHEBI:17632"/>
        <dbReference type="ChEBI" id="CHEBI:57783"/>
        <dbReference type="ChEBI" id="CHEBI:58349"/>
        <dbReference type="EC" id="1.14.12.17"/>
    </reaction>
</comment>
<dbReference type="Pfam" id="PF00175">
    <property type="entry name" value="NAD_binding_1"/>
    <property type="match status" value="1"/>
</dbReference>
<evidence type="ECO:0000256" key="12">
    <source>
        <dbReference type="SAM" id="MobiDB-lite"/>
    </source>
</evidence>
<dbReference type="PROSITE" id="PS51384">
    <property type="entry name" value="FAD_FR"/>
    <property type="match status" value="1"/>
</dbReference>
<evidence type="ECO:0000256" key="9">
    <source>
        <dbReference type="ARBA" id="ARBA00048649"/>
    </source>
</evidence>
<dbReference type="InterPro" id="IPR009050">
    <property type="entry name" value="Globin-like_sf"/>
</dbReference>
<dbReference type="PANTHER" id="PTHR47354:SF5">
    <property type="entry name" value="PROTEIN RFBI"/>
    <property type="match status" value="1"/>
</dbReference>
<evidence type="ECO:0000259" key="14">
    <source>
        <dbReference type="PROSITE" id="PS51384"/>
    </source>
</evidence>
<keyword evidence="8" id="KW-0520">NAD</keyword>
<evidence type="ECO:0000256" key="2">
    <source>
        <dbReference type="ARBA" id="ARBA00001974"/>
    </source>
</evidence>
<dbReference type="Gene3D" id="2.40.30.10">
    <property type="entry name" value="Translation factors"/>
    <property type="match status" value="1"/>
</dbReference>
<evidence type="ECO:0000256" key="10">
    <source>
        <dbReference type="ARBA" id="ARBA00049433"/>
    </source>
</evidence>
<keyword evidence="11" id="KW-0561">Oxygen transport</keyword>
<dbReference type="Pfam" id="PF00042">
    <property type="entry name" value="Globin"/>
    <property type="match status" value="1"/>
</dbReference>
<keyword evidence="5" id="KW-0001">2Fe-2S</keyword>
<dbReference type="CDD" id="cd19753">
    <property type="entry name" value="Mb-like_oxidoreductase"/>
    <property type="match status" value="1"/>
</dbReference>
<protein>
    <recommendedName>
        <fullName evidence="4">nitric oxide dioxygenase</fullName>
        <ecNumber evidence="4">1.14.12.17</ecNumber>
    </recommendedName>
</protein>
<keyword evidence="11" id="KW-0813">Transport</keyword>
<dbReference type="InterPro" id="IPR000971">
    <property type="entry name" value="Globin"/>
</dbReference>
<comment type="catalytic activity">
    <reaction evidence="9">
        <text>2 nitric oxide + NADH + 2 O2 = 2 nitrate + NAD(+) + H(+)</text>
        <dbReference type="Rhea" id="RHEA:19469"/>
        <dbReference type="ChEBI" id="CHEBI:15378"/>
        <dbReference type="ChEBI" id="CHEBI:15379"/>
        <dbReference type="ChEBI" id="CHEBI:16480"/>
        <dbReference type="ChEBI" id="CHEBI:17632"/>
        <dbReference type="ChEBI" id="CHEBI:57540"/>
        <dbReference type="ChEBI" id="CHEBI:57945"/>
        <dbReference type="EC" id="1.14.12.17"/>
    </reaction>
</comment>
<dbReference type="InterPro" id="IPR008333">
    <property type="entry name" value="Cbr1-like_FAD-bd_dom"/>
</dbReference>
<evidence type="ECO:0000256" key="7">
    <source>
        <dbReference type="ARBA" id="ARBA00023014"/>
    </source>
</evidence>
<evidence type="ECO:0000313" key="16">
    <source>
        <dbReference type="Proteomes" id="UP001597063"/>
    </source>
</evidence>
<dbReference type="EC" id="1.14.12.17" evidence="4"/>
<proteinExistence type="inferred from homology"/>
<dbReference type="Gene3D" id="3.40.50.80">
    <property type="entry name" value="Nucleotide-binding domain of ferredoxin-NADP reductase (FNR) module"/>
    <property type="match status" value="1"/>
</dbReference>
<accession>A0ABW2XUK8</accession>
<dbReference type="EMBL" id="JBHTGP010000017">
    <property type="protein sequence ID" value="MFD0689465.1"/>
    <property type="molecule type" value="Genomic_DNA"/>
</dbReference>
<sequence length="400" mass="43668">MPTDPRKLKETFSRLERHSGEAAEYFYGRLFAEDPRLRALFPPAMGAQRGRLLHALTRIVWSQDSPADLDAYLARLGRDHRKYGVRPEHYPAVGTALLATLRAFAAGSWSPEAEAAWAAAYRRAADVMIEAAERDAAALPPWWVAEVAAHERRAGDLAVLTLRPGRPLPFSAGQYVTVQTARWPRVWRPYSIANAPRRDGTLRLHVRAVPAGWVSGALVRHTRPGDTVLLGPAQGAMTLDPESERDLLLIGGGTGLAPVKALAEQAVRSETRREVRLLVGARTEADLYDLHDLTMLAAAHPALTVVPVLSETQPPRSRPAGSAFADVSPEDVPSAEAMRGDLPDVLDRFDGWDEHDVYVAGPTEMIRRTVTVLQALGVPLTRVHHDLLKAEDVPAPDGGS</sequence>
<evidence type="ECO:0000256" key="8">
    <source>
        <dbReference type="ARBA" id="ARBA00023027"/>
    </source>
</evidence>
<dbReference type="Gene3D" id="1.10.490.10">
    <property type="entry name" value="Globins"/>
    <property type="match status" value="1"/>
</dbReference>
<evidence type="ECO:0000256" key="1">
    <source>
        <dbReference type="ARBA" id="ARBA00001970"/>
    </source>
</evidence>
<keyword evidence="11" id="KW-0349">Heme</keyword>
<dbReference type="SUPFAM" id="SSF63380">
    <property type="entry name" value="Riboflavin synthase domain-like"/>
    <property type="match status" value="1"/>
</dbReference>
<keyword evidence="11" id="KW-0479">Metal-binding</keyword>
<keyword evidence="11" id="KW-0408">Iron</keyword>
<dbReference type="Proteomes" id="UP001597063">
    <property type="component" value="Unassembled WGS sequence"/>
</dbReference>
<feature type="region of interest" description="Disordered" evidence="12">
    <location>
        <begin position="312"/>
        <end position="339"/>
    </location>
</feature>
<reference evidence="16" key="1">
    <citation type="journal article" date="2019" name="Int. J. Syst. Evol. Microbiol.">
        <title>The Global Catalogue of Microorganisms (GCM) 10K type strain sequencing project: providing services to taxonomists for standard genome sequencing and annotation.</title>
        <authorList>
            <consortium name="The Broad Institute Genomics Platform"/>
            <consortium name="The Broad Institute Genome Sequencing Center for Infectious Disease"/>
            <person name="Wu L."/>
            <person name="Ma J."/>
        </authorList>
    </citation>
    <scope>NUCLEOTIDE SEQUENCE [LARGE SCALE GENOMIC DNA]</scope>
    <source>
        <strain evidence="16">JCM 9371</strain>
    </source>
</reference>
<keyword evidence="7" id="KW-0411">Iron-sulfur</keyword>
<dbReference type="PROSITE" id="PS01033">
    <property type="entry name" value="GLOBIN"/>
    <property type="match status" value="1"/>
</dbReference>
<dbReference type="SUPFAM" id="SSF52343">
    <property type="entry name" value="Ferredoxin reductase-like, C-terminal NADP-linked domain"/>
    <property type="match status" value="1"/>
</dbReference>
<feature type="domain" description="FAD-binding FR-type" evidence="14">
    <location>
        <begin position="140"/>
        <end position="240"/>
    </location>
</feature>
<comment type="similarity">
    <text evidence="3">In the C-terminal section; belongs to the flavoprotein pyridine nucleotide cytochrome reductase family.</text>
</comment>
<dbReference type="InterPro" id="IPR039261">
    <property type="entry name" value="FNR_nucleotide-bd"/>
</dbReference>
<dbReference type="Pfam" id="PF00970">
    <property type="entry name" value="FAD_binding_6"/>
    <property type="match status" value="1"/>
</dbReference>
<comment type="cofactor">
    <cofactor evidence="2">
        <name>FAD</name>
        <dbReference type="ChEBI" id="CHEBI:57692"/>
    </cofactor>
</comment>
<dbReference type="InterPro" id="IPR017938">
    <property type="entry name" value="Riboflavin_synthase-like_b-brl"/>
</dbReference>
<evidence type="ECO:0000256" key="6">
    <source>
        <dbReference type="ARBA" id="ARBA00022857"/>
    </source>
</evidence>
<dbReference type="InterPro" id="IPR001433">
    <property type="entry name" value="OxRdtase_FAD/NAD-bd"/>
</dbReference>
<dbReference type="PRINTS" id="PR00410">
    <property type="entry name" value="PHEHYDRXLASE"/>
</dbReference>
<evidence type="ECO:0000256" key="5">
    <source>
        <dbReference type="ARBA" id="ARBA00022714"/>
    </source>
</evidence>
<dbReference type="RefSeq" id="WP_131762002.1">
    <property type="nucleotide sequence ID" value="NZ_CAACUY010000202.1"/>
</dbReference>
<comment type="caution">
    <text evidence="15">The sequence shown here is derived from an EMBL/GenBank/DDBJ whole genome shotgun (WGS) entry which is preliminary data.</text>
</comment>
<evidence type="ECO:0000259" key="13">
    <source>
        <dbReference type="PROSITE" id="PS01033"/>
    </source>
</evidence>
<comment type="similarity">
    <text evidence="11">Belongs to the globin family.</text>
</comment>
<keyword evidence="6" id="KW-0521">NADP</keyword>
<dbReference type="SUPFAM" id="SSF46458">
    <property type="entry name" value="Globin-like"/>
    <property type="match status" value="1"/>
</dbReference>
<keyword evidence="16" id="KW-1185">Reference proteome</keyword>
<comment type="cofactor">
    <cofactor evidence="1">
        <name>heme b</name>
        <dbReference type="ChEBI" id="CHEBI:60344"/>
    </cofactor>
</comment>
<evidence type="ECO:0000256" key="4">
    <source>
        <dbReference type="ARBA" id="ARBA00012229"/>
    </source>
</evidence>
<name>A0ABW2XUK8_9ACTN</name>
<dbReference type="PANTHER" id="PTHR47354">
    <property type="entry name" value="NADH OXIDOREDUCTASE HCR"/>
    <property type="match status" value="1"/>
</dbReference>
<evidence type="ECO:0000256" key="11">
    <source>
        <dbReference type="RuleBase" id="RU000356"/>
    </source>
</evidence>
<dbReference type="InterPro" id="IPR050415">
    <property type="entry name" value="MRET"/>
</dbReference>
<evidence type="ECO:0000256" key="3">
    <source>
        <dbReference type="ARBA" id="ARBA00006401"/>
    </source>
</evidence>
<organism evidence="15 16">
    <name type="scientific">Actinomadura fibrosa</name>
    <dbReference type="NCBI Taxonomy" id="111802"/>
    <lineage>
        <taxon>Bacteria</taxon>
        <taxon>Bacillati</taxon>
        <taxon>Actinomycetota</taxon>
        <taxon>Actinomycetes</taxon>
        <taxon>Streptosporangiales</taxon>
        <taxon>Thermomonosporaceae</taxon>
        <taxon>Actinomadura</taxon>
    </lineage>
</organism>
<dbReference type="InterPro" id="IPR017927">
    <property type="entry name" value="FAD-bd_FR_type"/>
</dbReference>
<evidence type="ECO:0000313" key="15">
    <source>
        <dbReference type="EMBL" id="MFD0689465.1"/>
    </source>
</evidence>
<feature type="domain" description="Globin" evidence="13">
    <location>
        <begin position="1"/>
        <end position="133"/>
    </location>
</feature>
<dbReference type="InterPro" id="IPR012292">
    <property type="entry name" value="Globin/Proto"/>
</dbReference>
<gene>
    <name evidence="15" type="ORF">ACFQZM_33610</name>
</gene>